<feature type="compositionally biased region" description="Basic and acidic residues" evidence="1">
    <location>
        <begin position="1"/>
        <end position="15"/>
    </location>
</feature>
<feature type="compositionally biased region" description="Basic and acidic residues" evidence="1">
    <location>
        <begin position="104"/>
        <end position="118"/>
    </location>
</feature>
<reference evidence="2 3" key="1">
    <citation type="submission" date="2017-02" db="EMBL/GenBank/DDBJ databases">
        <title>Genomes of Trichoderma spp. with biocontrol activity.</title>
        <authorList>
            <person name="Gardiner D."/>
            <person name="Kazan K."/>
            <person name="Vos C."/>
            <person name="Harvey P."/>
        </authorList>
    </citation>
    <scope>NUCLEOTIDE SEQUENCE [LARGE SCALE GENOMIC DNA]</scope>
    <source>
        <strain evidence="2 3">A5MH</strain>
    </source>
</reference>
<feature type="region of interest" description="Disordered" evidence="1">
    <location>
        <begin position="80"/>
        <end position="127"/>
    </location>
</feature>
<evidence type="ECO:0000313" key="3">
    <source>
        <dbReference type="Proteomes" id="UP000236546"/>
    </source>
</evidence>
<feature type="region of interest" description="Disordered" evidence="1">
    <location>
        <begin position="55"/>
        <end position="74"/>
    </location>
</feature>
<comment type="caution">
    <text evidence="2">The sequence shown here is derived from an EMBL/GenBank/DDBJ whole genome shotgun (WGS) entry which is preliminary data.</text>
</comment>
<name>A0A2K0T996_9HYPO</name>
<evidence type="ECO:0000313" key="2">
    <source>
        <dbReference type="EMBL" id="PNP42097.1"/>
    </source>
</evidence>
<dbReference type="OrthoDB" id="10586730at2759"/>
<dbReference type="EMBL" id="MTYH01000051">
    <property type="protein sequence ID" value="PNP42097.1"/>
    <property type="molecule type" value="Genomic_DNA"/>
</dbReference>
<gene>
    <name evidence="2" type="ORF">TGAMA5MH_05778</name>
</gene>
<evidence type="ECO:0000256" key="1">
    <source>
        <dbReference type="SAM" id="MobiDB-lite"/>
    </source>
</evidence>
<dbReference type="AlphaFoldDB" id="A0A2K0T996"/>
<accession>A0A2K0T996</accession>
<feature type="region of interest" description="Disordered" evidence="1">
    <location>
        <begin position="1"/>
        <end position="42"/>
    </location>
</feature>
<proteinExistence type="predicted"/>
<organism evidence="2 3">
    <name type="scientific">Trichoderma gamsii</name>
    <dbReference type="NCBI Taxonomy" id="398673"/>
    <lineage>
        <taxon>Eukaryota</taxon>
        <taxon>Fungi</taxon>
        <taxon>Dikarya</taxon>
        <taxon>Ascomycota</taxon>
        <taxon>Pezizomycotina</taxon>
        <taxon>Sordariomycetes</taxon>
        <taxon>Hypocreomycetidae</taxon>
        <taxon>Hypocreales</taxon>
        <taxon>Hypocreaceae</taxon>
        <taxon>Trichoderma</taxon>
    </lineage>
</organism>
<sequence>MRRPDGSREDRDRAPEAAIEVEQSWRSQGEVAQQRGMRAAQRKAEQCSAAAGLADVGASDSGGGGKNFLRRGSAWRPDELEPGYATPFRGRGERGKMRLLHGRPVREEEKIRKREQQKGARGGGVRGSVSQMLGTVPYLVVDLSSARAAMLVGSIS</sequence>
<protein>
    <submittedName>
        <fullName evidence="2">Uncharacterized protein</fullName>
    </submittedName>
</protein>
<dbReference type="Proteomes" id="UP000236546">
    <property type="component" value="Unassembled WGS sequence"/>
</dbReference>